<dbReference type="GO" id="GO:0002055">
    <property type="term" value="F:adenine binding"/>
    <property type="evidence" value="ECO:0007669"/>
    <property type="project" value="TreeGrafter"/>
</dbReference>
<dbReference type="InterPro" id="IPR000836">
    <property type="entry name" value="PRTase_dom"/>
</dbReference>
<dbReference type="GO" id="GO:0005737">
    <property type="term" value="C:cytoplasm"/>
    <property type="evidence" value="ECO:0007669"/>
    <property type="project" value="UniProtKB-SubCell"/>
</dbReference>
<feature type="compositionally biased region" description="Polar residues" evidence="12">
    <location>
        <begin position="20"/>
        <end position="34"/>
    </location>
</feature>
<dbReference type="NCBIfam" id="NF002636">
    <property type="entry name" value="PRK02304.1-5"/>
    <property type="match status" value="1"/>
</dbReference>
<keyword evidence="8" id="KW-0963">Cytoplasm</keyword>
<comment type="catalytic activity">
    <reaction evidence="1">
        <text>AMP + diphosphate = 5-phospho-alpha-D-ribose 1-diphosphate + adenine</text>
        <dbReference type="Rhea" id="RHEA:16609"/>
        <dbReference type="ChEBI" id="CHEBI:16708"/>
        <dbReference type="ChEBI" id="CHEBI:33019"/>
        <dbReference type="ChEBI" id="CHEBI:58017"/>
        <dbReference type="ChEBI" id="CHEBI:456215"/>
        <dbReference type="EC" id="2.4.2.7"/>
    </reaction>
</comment>
<keyword evidence="15" id="KW-1185">Reference proteome</keyword>
<name>A0AAV9J3Q7_9PEZI</name>
<organism evidence="14 15">
    <name type="scientific">Oleoguttula mirabilis</name>
    <dbReference type="NCBI Taxonomy" id="1507867"/>
    <lineage>
        <taxon>Eukaryota</taxon>
        <taxon>Fungi</taxon>
        <taxon>Dikarya</taxon>
        <taxon>Ascomycota</taxon>
        <taxon>Pezizomycotina</taxon>
        <taxon>Dothideomycetes</taxon>
        <taxon>Dothideomycetidae</taxon>
        <taxon>Mycosphaerellales</taxon>
        <taxon>Teratosphaeriaceae</taxon>
        <taxon>Oleoguttula</taxon>
    </lineage>
</organism>
<dbReference type="SUPFAM" id="SSF53271">
    <property type="entry name" value="PRTase-like"/>
    <property type="match status" value="1"/>
</dbReference>
<dbReference type="CDD" id="cd06223">
    <property type="entry name" value="PRTases_typeI"/>
    <property type="match status" value="1"/>
</dbReference>
<accession>A0AAV9J3Q7</accession>
<feature type="compositionally biased region" description="Basic and acidic residues" evidence="12">
    <location>
        <begin position="267"/>
        <end position="280"/>
    </location>
</feature>
<dbReference type="InterPro" id="IPR029057">
    <property type="entry name" value="PRTase-like"/>
</dbReference>
<comment type="subunit">
    <text evidence="6">Homodimer.</text>
</comment>
<evidence type="ECO:0000256" key="1">
    <source>
        <dbReference type="ARBA" id="ARBA00000868"/>
    </source>
</evidence>
<evidence type="ECO:0000313" key="14">
    <source>
        <dbReference type="EMBL" id="KAK4539413.1"/>
    </source>
</evidence>
<dbReference type="InterPro" id="IPR005764">
    <property type="entry name" value="Ade_phspho_trans"/>
</dbReference>
<dbReference type="PANTHER" id="PTHR32315:SF3">
    <property type="entry name" value="ADENINE PHOSPHORIBOSYLTRANSFERASE"/>
    <property type="match status" value="1"/>
</dbReference>
<keyword evidence="11" id="KW-0660">Purine salvage</keyword>
<evidence type="ECO:0000256" key="9">
    <source>
        <dbReference type="ARBA" id="ARBA00022676"/>
    </source>
</evidence>
<dbReference type="Proteomes" id="UP001324427">
    <property type="component" value="Unassembled WGS sequence"/>
</dbReference>
<keyword evidence="9" id="KW-0328">Glycosyltransferase</keyword>
<comment type="similarity">
    <text evidence="5">Belongs to the purine/pyrimidine phosphoribosyltransferase family.</text>
</comment>
<reference evidence="14 15" key="1">
    <citation type="submission" date="2021-11" db="EMBL/GenBank/DDBJ databases">
        <title>Black yeast isolated from Biological Soil Crust.</title>
        <authorList>
            <person name="Kurbessoian T."/>
        </authorList>
    </citation>
    <scope>NUCLEOTIDE SEQUENCE [LARGE SCALE GENOMIC DNA]</scope>
    <source>
        <strain evidence="14 15">CCFEE 5522</strain>
    </source>
</reference>
<dbReference type="PANTHER" id="PTHR32315">
    <property type="entry name" value="ADENINE PHOSPHORIBOSYLTRANSFERASE"/>
    <property type="match status" value="1"/>
</dbReference>
<dbReference type="HAMAP" id="MF_00004">
    <property type="entry name" value="Aden_phosphoribosyltr"/>
    <property type="match status" value="1"/>
</dbReference>
<dbReference type="GO" id="GO:0006166">
    <property type="term" value="P:purine ribonucleoside salvage"/>
    <property type="evidence" value="ECO:0007669"/>
    <property type="project" value="UniProtKB-KW"/>
</dbReference>
<evidence type="ECO:0000256" key="12">
    <source>
        <dbReference type="SAM" id="MobiDB-lite"/>
    </source>
</evidence>
<evidence type="ECO:0000256" key="7">
    <source>
        <dbReference type="ARBA" id="ARBA00011893"/>
    </source>
</evidence>
<comment type="subcellular location">
    <subcellularLocation>
        <location evidence="3">Cytoplasm</location>
    </subcellularLocation>
</comment>
<comment type="pathway">
    <text evidence="4">Purine metabolism; AMP biosynthesis via salvage pathway; AMP from adenine: step 1/1.</text>
</comment>
<keyword evidence="10" id="KW-0808">Transferase</keyword>
<feature type="region of interest" description="Disordered" evidence="12">
    <location>
        <begin position="267"/>
        <end position="299"/>
    </location>
</feature>
<sequence>MSAQPVSADQHPPHGHPANTAPSTQKSDKPSTASHPPAGKPDPTETAPHPKLHGPDGKTGGRIEDAAQGGLPAASAASASELASLKMSLRNGLRQFPDFPSPGILFEDIMPIFASHTLHTSLIRALELQIADVFHTAIGEKSEIDVVVGLESRGFLFGPTLALRLGAGFVPVRKRGKLPGDCATETFKKEYGEDVFQVQSDAIQKGQKVIVVDDIIATGGSAAAAGNLVRKLGGNLVGYVFMMELDFLKGREKLDAPVHTLLSGQEEKLDLPLGRTKESAQEAAKPVTDAGGSLAGEKP</sequence>
<dbReference type="NCBIfam" id="TIGR01090">
    <property type="entry name" value="apt"/>
    <property type="match status" value="1"/>
</dbReference>
<evidence type="ECO:0000256" key="6">
    <source>
        <dbReference type="ARBA" id="ARBA00011738"/>
    </source>
</evidence>
<dbReference type="GO" id="GO:0003999">
    <property type="term" value="F:adenine phosphoribosyltransferase activity"/>
    <property type="evidence" value="ECO:0007669"/>
    <property type="project" value="UniProtKB-EC"/>
</dbReference>
<dbReference type="InterPro" id="IPR050054">
    <property type="entry name" value="UPRTase/APRTase"/>
</dbReference>
<evidence type="ECO:0000256" key="11">
    <source>
        <dbReference type="ARBA" id="ARBA00022726"/>
    </source>
</evidence>
<dbReference type="Gene3D" id="3.40.50.2020">
    <property type="match status" value="1"/>
</dbReference>
<evidence type="ECO:0000313" key="15">
    <source>
        <dbReference type="Proteomes" id="UP001324427"/>
    </source>
</evidence>
<evidence type="ECO:0000256" key="5">
    <source>
        <dbReference type="ARBA" id="ARBA00008391"/>
    </source>
</evidence>
<dbReference type="GO" id="GO:0016208">
    <property type="term" value="F:AMP binding"/>
    <property type="evidence" value="ECO:0007669"/>
    <property type="project" value="TreeGrafter"/>
</dbReference>
<feature type="compositionally biased region" description="Basic and acidic residues" evidence="12">
    <location>
        <begin position="53"/>
        <end position="65"/>
    </location>
</feature>
<comment type="caution">
    <text evidence="14">The sequence shown here is derived from an EMBL/GenBank/DDBJ whole genome shotgun (WGS) entry which is preliminary data.</text>
</comment>
<protein>
    <recommendedName>
        <fullName evidence="7">adenine phosphoribosyltransferase</fullName>
        <ecNumber evidence="7">2.4.2.7</ecNumber>
    </recommendedName>
</protein>
<feature type="domain" description="Phosphoribosyltransferase" evidence="13">
    <location>
        <begin position="126"/>
        <end position="254"/>
    </location>
</feature>
<proteinExistence type="inferred from homology"/>
<dbReference type="EC" id="2.4.2.7" evidence="7"/>
<evidence type="ECO:0000256" key="2">
    <source>
        <dbReference type="ARBA" id="ARBA00003968"/>
    </source>
</evidence>
<dbReference type="GO" id="GO:0044209">
    <property type="term" value="P:AMP salvage"/>
    <property type="evidence" value="ECO:0007669"/>
    <property type="project" value="TreeGrafter"/>
</dbReference>
<evidence type="ECO:0000256" key="10">
    <source>
        <dbReference type="ARBA" id="ARBA00022679"/>
    </source>
</evidence>
<evidence type="ECO:0000259" key="13">
    <source>
        <dbReference type="Pfam" id="PF00156"/>
    </source>
</evidence>
<dbReference type="Pfam" id="PF00156">
    <property type="entry name" value="Pribosyltran"/>
    <property type="match status" value="1"/>
</dbReference>
<evidence type="ECO:0000256" key="3">
    <source>
        <dbReference type="ARBA" id="ARBA00004496"/>
    </source>
</evidence>
<gene>
    <name evidence="14" type="ORF">LTR36_010976</name>
</gene>
<evidence type="ECO:0000256" key="4">
    <source>
        <dbReference type="ARBA" id="ARBA00004659"/>
    </source>
</evidence>
<dbReference type="AlphaFoldDB" id="A0AAV9J3Q7"/>
<dbReference type="GO" id="GO:0006168">
    <property type="term" value="P:adenine salvage"/>
    <property type="evidence" value="ECO:0007669"/>
    <property type="project" value="InterPro"/>
</dbReference>
<dbReference type="FunFam" id="3.40.50.2020:FF:000004">
    <property type="entry name" value="Adenine phosphoribosyltransferase"/>
    <property type="match status" value="1"/>
</dbReference>
<comment type="function">
    <text evidence="2">Catalyzes a salvage reaction resulting in the formation of AMP, that is energically less costly than de novo synthesis.</text>
</comment>
<feature type="region of interest" description="Disordered" evidence="12">
    <location>
        <begin position="1"/>
        <end position="74"/>
    </location>
</feature>
<dbReference type="EMBL" id="JAVFHQ010000096">
    <property type="protein sequence ID" value="KAK4539413.1"/>
    <property type="molecule type" value="Genomic_DNA"/>
</dbReference>
<evidence type="ECO:0000256" key="8">
    <source>
        <dbReference type="ARBA" id="ARBA00022490"/>
    </source>
</evidence>